<dbReference type="Proteomes" id="UP001200145">
    <property type="component" value="Unassembled WGS sequence"/>
</dbReference>
<dbReference type="Gene3D" id="2.60.120.10">
    <property type="entry name" value="Jelly Rolls"/>
    <property type="match status" value="1"/>
</dbReference>
<evidence type="ECO:0000313" key="2">
    <source>
        <dbReference type="EMBL" id="MCF1715632.1"/>
    </source>
</evidence>
<gene>
    <name evidence="2" type="ORF">L0U88_13425</name>
</gene>
<dbReference type="CDD" id="cd00038">
    <property type="entry name" value="CAP_ED"/>
    <property type="match status" value="1"/>
</dbReference>
<comment type="caution">
    <text evidence="2">The sequence shown here is derived from an EMBL/GenBank/DDBJ whole genome shotgun (WGS) entry which is preliminary data.</text>
</comment>
<dbReference type="RefSeq" id="WP_234866582.1">
    <property type="nucleotide sequence ID" value="NZ_JAKEVY010000003.1"/>
</dbReference>
<dbReference type="InterPro" id="IPR014710">
    <property type="entry name" value="RmlC-like_jellyroll"/>
</dbReference>
<dbReference type="EMBL" id="JAKEVY010000003">
    <property type="protein sequence ID" value="MCF1715632.1"/>
    <property type="molecule type" value="Genomic_DNA"/>
</dbReference>
<organism evidence="2 3">
    <name type="scientific">Flavihumibacter fluminis</name>
    <dbReference type="NCBI Taxonomy" id="2909236"/>
    <lineage>
        <taxon>Bacteria</taxon>
        <taxon>Pseudomonadati</taxon>
        <taxon>Bacteroidota</taxon>
        <taxon>Chitinophagia</taxon>
        <taxon>Chitinophagales</taxon>
        <taxon>Chitinophagaceae</taxon>
        <taxon>Flavihumibacter</taxon>
    </lineage>
</organism>
<sequence length="178" mass="20601">MIDASHLAILQGIGQQTILQKGDFFIREGQVPRKFALVQSGLIRYYYQNDKGIEFTKSFIAPGNVLASYTSMLNQSPSLYFIQALETSTLLEINYKSWLSLQEQDSYWDKFLIRALEKGYASKEKRERDLLLLDAETRYRNFLLEFPGLEQQISQQQIASYLGIQPESLSRIRKKMIG</sequence>
<evidence type="ECO:0000259" key="1">
    <source>
        <dbReference type="PROSITE" id="PS50042"/>
    </source>
</evidence>
<dbReference type="Pfam" id="PF00027">
    <property type="entry name" value="cNMP_binding"/>
    <property type="match status" value="1"/>
</dbReference>
<proteinExistence type="predicted"/>
<accession>A0ABS9BIS5</accession>
<protein>
    <submittedName>
        <fullName evidence="2">Crp/Fnr family transcriptional regulator</fullName>
    </submittedName>
</protein>
<name>A0ABS9BIS5_9BACT</name>
<dbReference type="InterPro" id="IPR000595">
    <property type="entry name" value="cNMP-bd_dom"/>
</dbReference>
<dbReference type="InterPro" id="IPR018490">
    <property type="entry name" value="cNMP-bd_dom_sf"/>
</dbReference>
<dbReference type="SUPFAM" id="SSF51206">
    <property type="entry name" value="cAMP-binding domain-like"/>
    <property type="match status" value="1"/>
</dbReference>
<dbReference type="PROSITE" id="PS50042">
    <property type="entry name" value="CNMP_BINDING_3"/>
    <property type="match status" value="1"/>
</dbReference>
<reference evidence="2 3" key="1">
    <citation type="submission" date="2022-01" db="EMBL/GenBank/DDBJ databases">
        <title>Flavihumibacter sp. nov., isolated from sediment of a river.</title>
        <authorList>
            <person name="Liu H."/>
        </authorList>
    </citation>
    <scope>NUCLEOTIDE SEQUENCE [LARGE SCALE GENOMIC DNA]</scope>
    <source>
        <strain evidence="2 3">RY-1</strain>
    </source>
</reference>
<evidence type="ECO:0000313" key="3">
    <source>
        <dbReference type="Proteomes" id="UP001200145"/>
    </source>
</evidence>
<feature type="domain" description="Cyclic nucleotide-binding" evidence="1">
    <location>
        <begin position="1"/>
        <end position="101"/>
    </location>
</feature>
<keyword evidence="3" id="KW-1185">Reference proteome</keyword>